<gene>
    <name evidence="1" type="ORF">SPSIL_011930</name>
</gene>
<dbReference type="Pfam" id="PF13578">
    <property type="entry name" value="Methyltransf_24"/>
    <property type="match status" value="1"/>
</dbReference>
<evidence type="ECO:0000313" key="2">
    <source>
        <dbReference type="Proteomes" id="UP000216752"/>
    </source>
</evidence>
<sequence>MSMDHVSICQHYINKIGAKTYMEIGVRDGECFFKIKAPRKLAIDPNFIIRRETKLDNFMDWINSEFYPITSDEFFELHSDKLKNGIDVVLIDGLHTHEQTLKDVNNCLKYLNPKGYIIMHDCSPASESMAGATPVDGPWNGDVWKTIVALRSRPDLLISVIDCDFGVGVISFGTPKDMVSIDTKTLTYKDLEQNRQYYLNLTKTLP</sequence>
<dbReference type="RefSeq" id="WP_094603235.1">
    <property type="nucleotide sequence ID" value="NZ_CP155573.1"/>
</dbReference>
<evidence type="ECO:0008006" key="3">
    <source>
        <dbReference type="Google" id="ProtNLM"/>
    </source>
</evidence>
<reference evidence="1" key="1">
    <citation type="submission" date="2024-05" db="EMBL/GenBank/DDBJ databases">
        <title>Isolation and characterization of Sporomusa carbonis sp. nov., a carboxydotrophic hydrogenogen in the genus of Sporomusa isolated from a charcoal burning pile.</title>
        <authorList>
            <person name="Boeer T."/>
            <person name="Rosenbaum F."/>
            <person name="Eysell L."/>
            <person name="Mueller V."/>
            <person name="Daniel R."/>
            <person name="Poehlein A."/>
        </authorList>
    </citation>
    <scope>NUCLEOTIDE SEQUENCE [LARGE SCALE GENOMIC DNA]</scope>
    <source>
        <strain evidence="1">DSM 10669</strain>
    </source>
</reference>
<dbReference type="SUPFAM" id="SSF53335">
    <property type="entry name" value="S-adenosyl-L-methionine-dependent methyltransferases"/>
    <property type="match status" value="1"/>
</dbReference>
<dbReference type="Gene3D" id="3.40.50.150">
    <property type="entry name" value="Vaccinia Virus protein VP39"/>
    <property type="match status" value="1"/>
</dbReference>
<keyword evidence="2" id="KW-1185">Reference proteome</keyword>
<dbReference type="EMBL" id="CP155573">
    <property type="protein sequence ID" value="XFO65084.1"/>
    <property type="molecule type" value="Genomic_DNA"/>
</dbReference>
<dbReference type="Proteomes" id="UP000216752">
    <property type="component" value="Chromosome"/>
</dbReference>
<organism evidence="1 2">
    <name type="scientific">Sporomusa silvacetica DSM 10669</name>
    <dbReference type="NCBI Taxonomy" id="1123289"/>
    <lineage>
        <taxon>Bacteria</taxon>
        <taxon>Bacillati</taxon>
        <taxon>Bacillota</taxon>
        <taxon>Negativicutes</taxon>
        <taxon>Selenomonadales</taxon>
        <taxon>Sporomusaceae</taxon>
        <taxon>Sporomusa</taxon>
    </lineage>
</organism>
<evidence type="ECO:0000313" key="1">
    <source>
        <dbReference type="EMBL" id="XFO65084.1"/>
    </source>
</evidence>
<proteinExistence type="predicted"/>
<accession>A0ABZ3II26</accession>
<protein>
    <recommendedName>
        <fullName evidence="3">Class I SAM-dependent methyltransferase</fullName>
    </recommendedName>
</protein>
<name>A0ABZ3II26_9FIRM</name>
<dbReference type="InterPro" id="IPR029063">
    <property type="entry name" value="SAM-dependent_MTases_sf"/>
</dbReference>